<evidence type="ECO:0000256" key="5">
    <source>
        <dbReference type="ARBA" id="ARBA00023034"/>
    </source>
</evidence>
<dbReference type="AlphaFoldDB" id="A0AAP0HVF6"/>
<keyword evidence="4" id="KW-0653">Protein transport</keyword>
<feature type="domain" description="Vacuolar protein sorting-associated protein 54 C-terminal" evidence="8">
    <location>
        <begin position="783"/>
        <end position="905"/>
    </location>
</feature>
<evidence type="ECO:0000256" key="4">
    <source>
        <dbReference type="ARBA" id="ARBA00022927"/>
    </source>
</evidence>
<dbReference type="PANTHER" id="PTHR12965">
    <property type="entry name" value="VACUOLAR PROTEIN SORTING 54"/>
    <property type="match status" value="1"/>
</dbReference>
<dbReference type="InterPro" id="IPR039745">
    <property type="entry name" value="Vps54"/>
</dbReference>
<evidence type="ECO:0000256" key="2">
    <source>
        <dbReference type="ARBA" id="ARBA00009150"/>
    </source>
</evidence>
<evidence type="ECO:0000313" key="10">
    <source>
        <dbReference type="Proteomes" id="UP001417504"/>
    </source>
</evidence>
<dbReference type="GO" id="GO:0042147">
    <property type="term" value="P:retrograde transport, endosome to Golgi"/>
    <property type="evidence" value="ECO:0007669"/>
    <property type="project" value="InterPro"/>
</dbReference>
<feature type="region of interest" description="Disordered" evidence="7">
    <location>
        <begin position="126"/>
        <end position="145"/>
    </location>
</feature>
<dbReference type="GO" id="GO:0000938">
    <property type="term" value="C:GARP complex"/>
    <property type="evidence" value="ECO:0007669"/>
    <property type="project" value="InterPro"/>
</dbReference>
<keyword evidence="3" id="KW-0813">Transport</keyword>
<dbReference type="Pfam" id="PF07928">
    <property type="entry name" value="Vps54"/>
    <property type="match status" value="1"/>
</dbReference>
<sequence>MAAMANSSGSRGIDRTSSSVSSVSSRSDSSEFLGRASSFAVSGTQSLASILNNPHVGKAGVYGSDATWLSGWWSSASSASFAGPAELPPLTIKQAIPDVQRSDFESYLGVISDTYGRFEDIRLHSSREEESSNGELSTATASSSSSQVVGQGEALVACLREVPSLYFKEDFALEEGATFRAACPFSSAAENAVLQEKLSQYLDTVEMHLVKEISLRSNSFFEAQGQLQGLNFQIVEACGRIRELKETIRLLQGDVVDSARKIQDLNGTRSSLIALQQKLTLILYVSQALSALKLLVEAADCAGALDVTDDLRHLLLLCVLNRCDNEVVYVRAIDNKVVGDGGGMSLEVASMEDSKQLFGLHCFLHLREHLATSVDSVNNILSSDFMRASILEADNVELIILRLKAKVTNLTNVRTDMGETTSFMDRLFPIIIGLLRTAKLPYVLRIYREKLIDDMKAAIKTMVSELLPILVARPAESELALREQTADTDGAGSSMATKMRNLSSESFLRLLDVVFEIVQAYLVRASEVKQSIEQIMHNLDGSYAADSVATALALGAAAVETGQENEKTSPSNMERNFRADILRENTEALLAACDAAQGRWAKLLGVRALLHPKLRLPEFLSIHNISQDFITATEKIGGRHAYSIRGTLQSQMKAFIDFQHESRMEKLKALLDQETWVAVDVPYEFQAIVNSLVSSENGNLVDASSNGSASYSEVVSVNGDLAVVDTHVSPQPPMGNTNSSDNSVSSTLHQKELKKVKLKLQLPRLGHWRSKATVIIWSTVYITCLILLKMLSEYIAMNKFLPALASEVVHRVMEILKYFNQRTVFLVLGAGAMQVSGMRAITAKHLALSSQVISFVYDIIPELRHVLLLRIPESRKALLVLDINRDYKGHRNEIHTKLVQIMTERLVVHLRSLPQIVESWNRPEDNDLQPSQFARALVKEVGILQRVLSRTLHEVDVKAIFRLFQDLQHILGCIHSLPTDDVGEDGVSNKGKLDEFLLQRFGTETPSIQGAEEFALQLRLYNLSRCSIVPVVRCHSKVGFEFSQSETLQD</sequence>
<dbReference type="GO" id="GO:0005829">
    <property type="term" value="C:cytosol"/>
    <property type="evidence" value="ECO:0007669"/>
    <property type="project" value="GOC"/>
</dbReference>
<keyword evidence="10" id="KW-1185">Reference proteome</keyword>
<dbReference type="GO" id="GO:0015031">
    <property type="term" value="P:protein transport"/>
    <property type="evidence" value="ECO:0007669"/>
    <property type="project" value="UniProtKB-KW"/>
</dbReference>
<feature type="compositionally biased region" description="Low complexity" evidence="7">
    <location>
        <begin position="736"/>
        <end position="746"/>
    </location>
</feature>
<evidence type="ECO:0000256" key="6">
    <source>
        <dbReference type="ARBA" id="ARBA00023054"/>
    </source>
</evidence>
<dbReference type="InterPro" id="IPR012501">
    <property type="entry name" value="Vps54_C"/>
</dbReference>
<feature type="compositionally biased region" description="Low complexity" evidence="7">
    <location>
        <begin position="15"/>
        <end position="27"/>
    </location>
</feature>
<reference evidence="9 10" key="1">
    <citation type="submission" date="2024-01" db="EMBL/GenBank/DDBJ databases">
        <title>Genome assemblies of Stephania.</title>
        <authorList>
            <person name="Yang L."/>
        </authorList>
    </citation>
    <scope>NUCLEOTIDE SEQUENCE [LARGE SCALE GENOMIC DNA]</scope>
    <source>
        <strain evidence="9">QJT</strain>
        <tissue evidence="9">Leaf</tissue>
    </source>
</reference>
<organism evidence="9 10">
    <name type="scientific">Stephania japonica</name>
    <dbReference type="NCBI Taxonomy" id="461633"/>
    <lineage>
        <taxon>Eukaryota</taxon>
        <taxon>Viridiplantae</taxon>
        <taxon>Streptophyta</taxon>
        <taxon>Embryophyta</taxon>
        <taxon>Tracheophyta</taxon>
        <taxon>Spermatophyta</taxon>
        <taxon>Magnoliopsida</taxon>
        <taxon>Ranunculales</taxon>
        <taxon>Menispermaceae</taxon>
        <taxon>Menispermoideae</taxon>
        <taxon>Cissampelideae</taxon>
        <taxon>Stephania</taxon>
    </lineage>
</organism>
<dbReference type="EMBL" id="JBBNAE010000009">
    <property type="protein sequence ID" value="KAK9097515.1"/>
    <property type="molecule type" value="Genomic_DNA"/>
</dbReference>
<evidence type="ECO:0000256" key="3">
    <source>
        <dbReference type="ARBA" id="ARBA00022448"/>
    </source>
</evidence>
<evidence type="ECO:0000259" key="8">
    <source>
        <dbReference type="Pfam" id="PF07928"/>
    </source>
</evidence>
<gene>
    <name evidence="9" type="ORF">Sjap_023012</name>
</gene>
<keyword evidence="5" id="KW-0333">Golgi apparatus</keyword>
<dbReference type="GO" id="GO:0019905">
    <property type="term" value="F:syntaxin binding"/>
    <property type="evidence" value="ECO:0007669"/>
    <property type="project" value="TreeGrafter"/>
</dbReference>
<feature type="compositionally biased region" description="Polar residues" evidence="7">
    <location>
        <begin position="1"/>
        <end position="10"/>
    </location>
</feature>
<dbReference type="Proteomes" id="UP001417504">
    <property type="component" value="Unassembled WGS sequence"/>
</dbReference>
<dbReference type="Gene3D" id="6.10.250.860">
    <property type="match status" value="1"/>
</dbReference>
<evidence type="ECO:0000256" key="7">
    <source>
        <dbReference type="SAM" id="MobiDB-lite"/>
    </source>
</evidence>
<protein>
    <recommendedName>
        <fullName evidence="8">Vacuolar protein sorting-associated protein 54 C-terminal domain-containing protein</fullName>
    </recommendedName>
</protein>
<evidence type="ECO:0000256" key="1">
    <source>
        <dbReference type="ARBA" id="ARBA00004601"/>
    </source>
</evidence>
<feature type="region of interest" description="Disordered" evidence="7">
    <location>
        <begin position="727"/>
        <end position="746"/>
    </location>
</feature>
<accession>A0AAP0HVF6</accession>
<name>A0AAP0HVF6_9MAGN</name>
<dbReference type="GO" id="GO:0006896">
    <property type="term" value="P:Golgi to vacuole transport"/>
    <property type="evidence" value="ECO:0007669"/>
    <property type="project" value="TreeGrafter"/>
</dbReference>
<feature type="region of interest" description="Disordered" evidence="7">
    <location>
        <begin position="1"/>
        <end position="31"/>
    </location>
</feature>
<evidence type="ECO:0000313" key="9">
    <source>
        <dbReference type="EMBL" id="KAK9097515.1"/>
    </source>
</evidence>
<keyword evidence="6" id="KW-0175">Coiled coil</keyword>
<proteinExistence type="inferred from homology"/>
<comment type="similarity">
    <text evidence="2">Belongs to the VPS54 family.</text>
</comment>
<comment type="subcellular location">
    <subcellularLocation>
        <location evidence="1">Golgi apparatus</location>
        <location evidence="1">trans-Golgi network</location>
    </subcellularLocation>
</comment>
<dbReference type="PANTHER" id="PTHR12965:SF0">
    <property type="entry name" value="VACUOLAR PROTEIN SORTING-ASSOCIATED PROTEIN 54"/>
    <property type="match status" value="1"/>
</dbReference>
<comment type="caution">
    <text evidence="9">The sequence shown here is derived from an EMBL/GenBank/DDBJ whole genome shotgun (WGS) entry which is preliminary data.</text>
</comment>